<dbReference type="InterPro" id="IPR052956">
    <property type="entry name" value="Mesenchyme-surface_protein"/>
</dbReference>
<dbReference type="SUPFAM" id="SSF75011">
    <property type="entry name" value="3-carboxy-cis,cis-mucoante lactonizing enzyme"/>
    <property type="match status" value="1"/>
</dbReference>
<dbReference type="Pfam" id="PF22494">
    <property type="entry name" value="choice_anch_I"/>
    <property type="match status" value="1"/>
</dbReference>
<feature type="chain" id="PRO_5017050403" evidence="2">
    <location>
        <begin position="21"/>
        <end position="1004"/>
    </location>
</feature>
<dbReference type="Proteomes" id="UP000253769">
    <property type="component" value="Unassembled WGS sequence"/>
</dbReference>
<dbReference type="NCBIfam" id="NF038117">
    <property type="entry name" value="choice_anch_I"/>
    <property type="match status" value="1"/>
</dbReference>
<dbReference type="PANTHER" id="PTHR46928:SF1">
    <property type="entry name" value="MESENCHYME-SPECIFIC CELL SURFACE GLYCOPROTEIN"/>
    <property type="match status" value="1"/>
</dbReference>
<keyword evidence="6" id="KW-1185">Reference proteome</keyword>
<feature type="region of interest" description="Disordered" evidence="1">
    <location>
        <begin position="887"/>
        <end position="909"/>
    </location>
</feature>
<feature type="compositionally biased region" description="Basic and acidic residues" evidence="1">
    <location>
        <begin position="893"/>
        <end position="907"/>
    </location>
</feature>
<evidence type="ECO:0000256" key="1">
    <source>
        <dbReference type="SAM" id="MobiDB-lite"/>
    </source>
</evidence>
<proteinExistence type="predicted"/>
<organism evidence="5 6">
    <name type="scientific">Motiliproteus coralliicola</name>
    <dbReference type="NCBI Taxonomy" id="2283196"/>
    <lineage>
        <taxon>Bacteria</taxon>
        <taxon>Pseudomonadati</taxon>
        <taxon>Pseudomonadota</taxon>
        <taxon>Gammaproteobacteria</taxon>
        <taxon>Oceanospirillales</taxon>
        <taxon>Oceanospirillaceae</taxon>
        <taxon>Motiliproteus</taxon>
    </lineage>
</organism>
<dbReference type="OrthoDB" id="9803927at2"/>
<keyword evidence="2" id="KW-0732">Signal</keyword>
<reference evidence="5 6" key="1">
    <citation type="submission" date="2018-07" db="EMBL/GenBank/DDBJ databases">
        <title>Motiliproteus coralliicola sp. nov., a bacterium isolated from Coral.</title>
        <authorList>
            <person name="Wang G."/>
        </authorList>
    </citation>
    <scope>NUCLEOTIDE SEQUENCE [LARGE SCALE GENOMIC DNA]</scope>
    <source>
        <strain evidence="5 6">C34</strain>
    </source>
</reference>
<dbReference type="Pfam" id="PF13449">
    <property type="entry name" value="Phytase-like"/>
    <property type="match status" value="1"/>
</dbReference>
<dbReference type="Gene3D" id="2.130.10.10">
    <property type="entry name" value="YVTN repeat-like/Quinoprotein amine dehydrogenase"/>
    <property type="match status" value="1"/>
</dbReference>
<dbReference type="AlphaFoldDB" id="A0A369WTK3"/>
<feature type="domain" description="Phytase-like" evidence="3">
    <location>
        <begin position="73"/>
        <end position="448"/>
    </location>
</feature>
<feature type="signal peptide" evidence="2">
    <location>
        <begin position="1"/>
        <end position="20"/>
    </location>
</feature>
<feature type="domain" description="Choice-of-anchor I" evidence="4">
    <location>
        <begin position="493"/>
        <end position="1002"/>
    </location>
</feature>
<name>A0A369WTK3_9GAMM</name>
<evidence type="ECO:0000256" key="2">
    <source>
        <dbReference type="SAM" id="SignalP"/>
    </source>
</evidence>
<accession>A0A369WTK3</accession>
<dbReference type="RefSeq" id="WP_114694513.1">
    <property type="nucleotide sequence ID" value="NZ_QQOH01000001.1"/>
</dbReference>
<evidence type="ECO:0000313" key="6">
    <source>
        <dbReference type="Proteomes" id="UP000253769"/>
    </source>
</evidence>
<evidence type="ECO:0000259" key="3">
    <source>
        <dbReference type="Pfam" id="PF13449"/>
    </source>
</evidence>
<evidence type="ECO:0000259" key="4">
    <source>
        <dbReference type="Pfam" id="PF22494"/>
    </source>
</evidence>
<protein>
    <submittedName>
        <fullName evidence="5">Uncharacterized protein</fullName>
    </submittedName>
</protein>
<dbReference type="PANTHER" id="PTHR46928">
    <property type="entry name" value="MESENCHYME-SPECIFIC CELL SURFACE GLYCOPROTEIN"/>
    <property type="match status" value="1"/>
</dbReference>
<dbReference type="InterPro" id="IPR055188">
    <property type="entry name" value="Choice_anch_I"/>
</dbReference>
<dbReference type="InterPro" id="IPR027372">
    <property type="entry name" value="Phytase-like_dom"/>
</dbReference>
<evidence type="ECO:0000313" key="5">
    <source>
        <dbReference type="EMBL" id="RDE24921.1"/>
    </source>
</evidence>
<gene>
    <name evidence="5" type="ORF">DV711_04895</name>
</gene>
<sequence>MKKSMLALAVAVTAAMGSQAALVQAQNHQSHQSHGLKPAQYTLDESLGRADFSAAGEVGKSLEISVGFGSGAFHYHKDPANQFYAVTDRGPNIKCKDSAKLVGIADFCGAGEGAHKIFPMPAYTPMISKFEIGTDGVKVIQRIPLRNRAGEKISGLSNDLKVTNTEKSYANTGEQRAFDNEGVDTEALVKLSDGSFWLADEYGPSLLHVAPDGTVLERVVPAGMEADLADAGYPVSGKLPAVYAKRKLNRGMESVAVSPDERSLYFIMQSPLANPNAAAYKNSRNVRLIKFGLNNGELGRPQGEWVYQIDTPAMFADLPSGKGDLKKGKIRKQSDVKISEMVAVGNDDLIILERISKVTKLYRVQLSSGDSILNTELSRGAVAVRDSDSKQTLEQIYDPGAVGAMPLVKALVFNSLTDLPEGMTLATKIEGIALLDDQHVALINDNDFGIDGKPTQISVLPIMPKLVAKQSKLEQRLSASLIGRHTTGIYDQSAAEIVSYHPRSKRAFVVNAEAKQIDVIDLSKLDAKPLADPLRDSNLARVGRLDIGADLKSQRFGAANSVAVGGNLVAVAVEAADIAGNKKQGPGVVAFYDARSLKFLKAVRVGALPDMLTFTPDNSKLLVANEGEPSKDYRVDPVGTISVIQIRNGRPADVATELRFDQHASEAIRTFGPGADFAKDLEPEYIAVSDDSNTAWVSLQENNALAVIDLKTMRISQVVDLGLKDYGRPGNELDVSDKDKKIDIRTRLGVVGMYQPDTIAAYRAEGHNYVVTANEGDARDYWFDAADEAGCLAAGGQEFDVDDGCLAFSEETRIAKLDIPATHPSADQAADKKSLGRMKTTRYGYGDDSLIYTYGARSFSIWNEQAELVFDSQADIEKVTAARLGKHFNNTDNKNKGDNRSDDKGAEPEALAVGQVNGRTYAFVGLERTGGFMIYDITNPYGVVCHDYVINRNFEADPKKDLSDAGDLAPEGMKFVSAEQSPTGKPLLIVGYEVSGSTAVYQLQ</sequence>
<dbReference type="EMBL" id="QQOH01000001">
    <property type="protein sequence ID" value="RDE24921.1"/>
    <property type="molecule type" value="Genomic_DNA"/>
</dbReference>
<comment type="caution">
    <text evidence="5">The sequence shown here is derived from an EMBL/GenBank/DDBJ whole genome shotgun (WGS) entry which is preliminary data.</text>
</comment>
<dbReference type="InterPro" id="IPR015943">
    <property type="entry name" value="WD40/YVTN_repeat-like_dom_sf"/>
</dbReference>